<dbReference type="Gene3D" id="3.30.40.10">
    <property type="entry name" value="Zinc/RING finger domain, C3HC4 (zinc finger)"/>
    <property type="match status" value="1"/>
</dbReference>
<evidence type="ECO:0000313" key="4">
    <source>
        <dbReference type="Proteomes" id="UP001203338"/>
    </source>
</evidence>
<name>A0ABT0PMU5_9GAMM</name>
<dbReference type="InterPro" id="IPR013083">
    <property type="entry name" value="Znf_RING/FYVE/PHD"/>
</dbReference>
<organism evidence="3 4">
    <name type="scientific">Parendozoicomonas callyspongiae</name>
    <dbReference type="NCBI Taxonomy" id="2942213"/>
    <lineage>
        <taxon>Bacteria</taxon>
        <taxon>Pseudomonadati</taxon>
        <taxon>Pseudomonadota</taxon>
        <taxon>Gammaproteobacteria</taxon>
        <taxon>Oceanospirillales</taxon>
        <taxon>Endozoicomonadaceae</taxon>
        <taxon>Parendozoicomonas</taxon>
    </lineage>
</organism>
<dbReference type="SUPFAM" id="SSF57924">
    <property type="entry name" value="Inhibitor of apoptosis (IAP) repeat"/>
    <property type="match status" value="2"/>
</dbReference>
<proteinExistence type="predicted"/>
<feature type="domain" description="RING-type" evidence="2">
    <location>
        <begin position="403"/>
        <end position="438"/>
    </location>
</feature>
<dbReference type="InterPro" id="IPR050784">
    <property type="entry name" value="IAP"/>
</dbReference>
<sequence>MAYSNTRDRWPQGGPGSTGRGESAPGRKDQMVVGTGSLTSKWRSSAVTGKESTPYMRKEEPTELFLHSHRQYSTRLSVNNAGVGIKRAAPNVTAWLKPHEKDVERELQRERELQMEREEQHRLQEEDEWKKLLRQYQEGEKKIKKRETETSKGGCYPQKVIRKIQKSKKKEREKYDFNKISDRLDSFLLAPSYPDIDKQMFYVQYMASNNFVFTGFDKKVKCISCNDMVDAGNREQIDKHISLHNKDASASQAAASPSASPDWSTIYQRQTTFTQDIHDWLQRNCLPDDAELAKGGFYATAIIRATSGAINGIQVQCYECGDDAIVTRQTKSVGELHNRKTHCPRVEQVKERGTRFKHNPEANITVPPITDPFEALSLSSSARNTGESSRAKQPSAEIEDNTCVICLEAERTHTVIPCGHKMYCETCVSHLTECAMCREPVKSSMKIYG</sequence>
<comment type="caution">
    <text evidence="3">The sequence shown here is derived from an EMBL/GenBank/DDBJ whole genome shotgun (WGS) entry which is preliminary data.</text>
</comment>
<dbReference type="PROSITE" id="PS50143">
    <property type="entry name" value="BIR_REPEAT_2"/>
    <property type="match status" value="2"/>
</dbReference>
<dbReference type="SUPFAM" id="SSF57850">
    <property type="entry name" value="RING/U-box"/>
    <property type="match status" value="1"/>
</dbReference>
<evidence type="ECO:0000313" key="3">
    <source>
        <dbReference type="EMBL" id="MCL6271798.1"/>
    </source>
</evidence>
<dbReference type="RefSeq" id="WP_249701451.1">
    <property type="nucleotide sequence ID" value="NZ_JAMFLX010000033.1"/>
</dbReference>
<dbReference type="Gene3D" id="1.10.1170.10">
    <property type="entry name" value="Inhibitor Of Apoptosis Protein (2mihbC-IAP-1), Chain A"/>
    <property type="match status" value="2"/>
</dbReference>
<protein>
    <recommendedName>
        <fullName evidence="2">RING-type domain-containing protein</fullName>
    </recommendedName>
</protein>
<dbReference type="SMART" id="SM00184">
    <property type="entry name" value="RING"/>
    <property type="match status" value="1"/>
</dbReference>
<dbReference type="Proteomes" id="UP001203338">
    <property type="component" value="Unassembled WGS sequence"/>
</dbReference>
<gene>
    <name evidence="3" type="ORF">M3P05_17910</name>
</gene>
<dbReference type="Pfam" id="PF13920">
    <property type="entry name" value="zf-C3HC4_3"/>
    <property type="match status" value="1"/>
</dbReference>
<evidence type="ECO:0000256" key="1">
    <source>
        <dbReference type="SAM" id="MobiDB-lite"/>
    </source>
</evidence>
<feature type="region of interest" description="Disordered" evidence="1">
    <location>
        <begin position="1"/>
        <end position="58"/>
    </location>
</feature>
<dbReference type="InterPro" id="IPR001370">
    <property type="entry name" value="BIR_rpt"/>
</dbReference>
<evidence type="ECO:0000259" key="2">
    <source>
        <dbReference type="PROSITE" id="PS50089"/>
    </source>
</evidence>
<dbReference type="InterPro" id="IPR001841">
    <property type="entry name" value="Znf_RING"/>
</dbReference>
<keyword evidence="4" id="KW-1185">Reference proteome</keyword>
<feature type="compositionally biased region" description="Polar residues" evidence="1">
    <location>
        <begin position="36"/>
        <end position="51"/>
    </location>
</feature>
<reference evidence="3 4" key="1">
    <citation type="submission" date="2022-05" db="EMBL/GenBank/DDBJ databases">
        <authorList>
            <person name="Park J.-S."/>
        </authorList>
    </citation>
    <scope>NUCLEOTIDE SEQUENCE [LARGE SCALE GENOMIC DNA]</scope>
    <source>
        <strain evidence="3 4">2012CJ34-2</strain>
    </source>
</reference>
<dbReference type="EMBL" id="JAMFLX010000033">
    <property type="protein sequence ID" value="MCL6271798.1"/>
    <property type="molecule type" value="Genomic_DNA"/>
</dbReference>
<dbReference type="PANTHER" id="PTHR10044">
    <property type="entry name" value="INHIBITOR OF APOPTOSIS"/>
    <property type="match status" value="1"/>
</dbReference>
<accession>A0ABT0PMU5</accession>
<dbReference type="PROSITE" id="PS50089">
    <property type="entry name" value="ZF_RING_2"/>
    <property type="match status" value="1"/>
</dbReference>
<feature type="compositionally biased region" description="Basic and acidic residues" evidence="1">
    <location>
        <begin position="1"/>
        <end position="10"/>
    </location>
</feature>